<gene>
    <name evidence="1" type="ORF">EK0264_00805</name>
</gene>
<dbReference type="RefSeq" id="WP_159542008.1">
    <property type="nucleotide sequence ID" value="NZ_CP047156.1"/>
</dbReference>
<evidence type="ECO:0000313" key="2">
    <source>
        <dbReference type="Proteomes" id="UP000463857"/>
    </source>
</evidence>
<evidence type="ECO:0000313" key="1">
    <source>
        <dbReference type="EMBL" id="QHB98978.1"/>
    </source>
</evidence>
<reference evidence="1 2" key="1">
    <citation type="journal article" date="2018" name="Int. J. Syst. Evol. Microbiol.">
        <title>Epidermidibacterium keratini gen. nov., sp. nov., a member of the family Sporichthyaceae, isolated from keratin epidermis.</title>
        <authorList>
            <person name="Lee D.G."/>
            <person name="Trujillo M.E."/>
            <person name="Kang S."/>
            <person name="Nam J.J."/>
            <person name="Kim Y.J."/>
        </authorList>
    </citation>
    <scope>NUCLEOTIDE SEQUENCE [LARGE SCALE GENOMIC DNA]</scope>
    <source>
        <strain evidence="1 2">EPI-7</strain>
    </source>
</reference>
<dbReference type="Pfam" id="PF11392">
    <property type="entry name" value="AllH"/>
    <property type="match status" value="1"/>
</dbReference>
<dbReference type="KEGG" id="eke:EK0264_00805"/>
<dbReference type="AlphaFoldDB" id="A0A7L4YJH4"/>
<dbReference type="Proteomes" id="UP000463857">
    <property type="component" value="Chromosome"/>
</dbReference>
<proteinExistence type="predicted"/>
<dbReference type="OrthoDB" id="4933449at2"/>
<accession>A0A7L4YJH4</accession>
<sequence length="300" mass="31689">MRTPALARPTRQDPDAAAVTPIVASAAAAAAATQLIATATGPGRRVAEFAHTQLFELPTCEGTQLLALTTGSASYSANSVRLPATYFHALDGERLEVTGTRELTVGALRITITRTWRSAVPRLVRNRTQNGAAPPISTRTGDSGAILQSAIGARPPAPTTIDQLIGWGGGLTPTGDDIVCGLLAAARAYADPRLADWSAQTAARLHATTDLSAQFLRLAMAGHVTAELRELLLALDTPHLAAAVRRLLRVGHASGADLGTGVLRYLELRHLDLPLRHLDLRDLPLRHLESGSEACEGEPR</sequence>
<dbReference type="InterPro" id="IPR021530">
    <property type="entry name" value="AllH-like"/>
</dbReference>
<name>A0A7L4YJH4_9ACTN</name>
<protein>
    <submittedName>
        <fullName evidence="1">DUF2877 domain-containing protein</fullName>
    </submittedName>
</protein>
<keyword evidence="2" id="KW-1185">Reference proteome</keyword>
<organism evidence="1 2">
    <name type="scientific">Epidermidibacterium keratini</name>
    <dbReference type="NCBI Taxonomy" id="1891644"/>
    <lineage>
        <taxon>Bacteria</taxon>
        <taxon>Bacillati</taxon>
        <taxon>Actinomycetota</taxon>
        <taxon>Actinomycetes</taxon>
        <taxon>Sporichthyales</taxon>
        <taxon>Sporichthyaceae</taxon>
        <taxon>Epidermidibacterium</taxon>
    </lineage>
</organism>
<dbReference type="InParanoid" id="A0A7L4YJH4"/>
<dbReference type="EMBL" id="CP047156">
    <property type="protein sequence ID" value="QHB98978.1"/>
    <property type="molecule type" value="Genomic_DNA"/>
</dbReference>